<proteinExistence type="predicted"/>
<sequence>MKGLDMSTATPVVSCAVTDCAFNDSGCTAFAVTVGGASGQPTCATVTHLDARAGLSSADGRVGACQRIECVHNDKLMCTAQQVAISDAASCTAYQAR</sequence>
<organism evidence="2 3">
    <name type="scientific">Cutibacterium acnes</name>
    <name type="common">Propionibacterium acnes</name>
    <dbReference type="NCBI Taxonomy" id="1747"/>
    <lineage>
        <taxon>Bacteria</taxon>
        <taxon>Bacillati</taxon>
        <taxon>Actinomycetota</taxon>
        <taxon>Actinomycetes</taxon>
        <taxon>Propionibacteriales</taxon>
        <taxon>Propionibacteriaceae</taxon>
        <taxon>Cutibacterium</taxon>
    </lineage>
</organism>
<protein>
    <submittedName>
        <fullName evidence="2">DUF1540 domain-containing protein</fullName>
    </submittedName>
</protein>
<evidence type="ECO:0000313" key="2">
    <source>
        <dbReference type="EMBL" id="AXM07581.1"/>
    </source>
</evidence>
<dbReference type="EMBL" id="CP031442">
    <property type="protein sequence ID" value="AXM07581.1"/>
    <property type="molecule type" value="Genomic_DNA"/>
</dbReference>
<dbReference type="AlphaFoldDB" id="A0AAD0VPI7"/>
<gene>
    <name evidence="2" type="ORF">DXN06_11000</name>
</gene>
<evidence type="ECO:0000259" key="1">
    <source>
        <dbReference type="Pfam" id="PF07561"/>
    </source>
</evidence>
<feature type="domain" description="DUF1540" evidence="1">
    <location>
        <begin position="13"/>
        <end position="37"/>
    </location>
</feature>
<name>A0AAD0VPI7_CUTAC</name>
<evidence type="ECO:0000313" key="3">
    <source>
        <dbReference type="Proteomes" id="UP000256621"/>
    </source>
</evidence>
<dbReference type="InterPro" id="IPR011437">
    <property type="entry name" value="DUF1540"/>
</dbReference>
<dbReference type="RefSeq" id="WP_116020474.1">
    <property type="nucleotide sequence ID" value="NZ_CP031442.1"/>
</dbReference>
<dbReference type="Pfam" id="PF07561">
    <property type="entry name" value="DUF1540"/>
    <property type="match status" value="2"/>
</dbReference>
<feature type="domain" description="DUF1540" evidence="1">
    <location>
        <begin position="65"/>
        <end position="87"/>
    </location>
</feature>
<accession>A0AAD0VPI7</accession>
<dbReference type="Proteomes" id="UP000256621">
    <property type="component" value="Chromosome"/>
</dbReference>
<reference evidence="2 3" key="1">
    <citation type="submission" date="2018-08" db="EMBL/GenBank/DDBJ databases">
        <title>Genome sequencing of Cutibacterium acnes KCOM 1315.</title>
        <authorList>
            <person name="Kook J.-K."/>
            <person name="Park S.-N."/>
            <person name="Lim Y.K."/>
        </authorList>
    </citation>
    <scope>NUCLEOTIDE SEQUENCE [LARGE SCALE GENOMIC DNA]</scope>
    <source>
        <strain evidence="2 3">KCOM 1315</strain>
    </source>
</reference>